<feature type="region of interest" description="Disordered" evidence="8">
    <location>
        <begin position="172"/>
        <end position="216"/>
    </location>
</feature>
<protein>
    <recommendedName>
        <fullName evidence="5">Restriction of telomere capping protein 4</fullName>
    </recommendedName>
</protein>
<evidence type="ECO:0000256" key="1">
    <source>
        <dbReference type="ARBA" id="ARBA00002738"/>
    </source>
</evidence>
<dbReference type="InterPro" id="IPR039024">
    <property type="entry name" value="RTC4"/>
</dbReference>
<dbReference type="Proteomes" id="UP001174694">
    <property type="component" value="Unassembled WGS sequence"/>
</dbReference>
<evidence type="ECO:0000259" key="9">
    <source>
        <dbReference type="SMART" id="SM01312"/>
    </source>
</evidence>
<keyword evidence="6" id="KW-0963">Cytoplasm</keyword>
<comment type="caution">
    <text evidence="10">The sequence shown here is derived from an EMBL/GenBank/DDBJ whole genome shotgun (WGS) entry which is preliminary data.</text>
</comment>
<evidence type="ECO:0000256" key="6">
    <source>
        <dbReference type="ARBA" id="ARBA00022490"/>
    </source>
</evidence>
<sequence length="216" mass="24582">MLQSFSKKPRMSIGQQTKFCRMHKKKEAEEEWHSRGYPEIRWDKLESRIADHRRFLANLIEGGASHSADLLERNIKTGKSRTLFKTEESLTPGYYGLRGLRAMTEGIIKQFSALLKKRAVQDRLISARGHTSYVQTVLIPELCVEFIREDMRVDEKSARAVMKESRALGDLLNDDKGDTVHKLDEDSDEQVIGDRGNGRLDALDGEESDLSSLSDV</sequence>
<evidence type="ECO:0000256" key="4">
    <source>
        <dbReference type="ARBA" id="ARBA00009461"/>
    </source>
</evidence>
<dbReference type="Pfam" id="PF14474">
    <property type="entry name" value="RTC4"/>
    <property type="match status" value="1"/>
</dbReference>
<dbReference type="SMART" id="SM01312">
    <property type="entry name" value="RTC4"/>
    <property type="match status" value="1"/>
</dbReference>
<evidence type="ECO:0000256" key="5">
    <source>
        <dbReference type="ARBA" id="ARBA00015162"/>
    </source>
</evidence>
<feature type="domain" description="Restriction of telomere capping protein 4 C-terminal" evidence="9">
    <location>
        <begin position="59"/>
        <end position="175"/>
    </location>
</feature>
<dbReference type="PANTHER" id="PTHR41391">
    <property type="entry name" value="RESTRICTION OF TELOMERE CAPPING PROTEIN 4"/>
    <property type="match status" value="1"/>
</dbReference>
<evidence type="ECO:0000256" key="7">
    <source>
        <dbReference type="ARBA" id="ARBA00023242"/>
    </source>
</evidence>
<evidence type="ECO:0000256" key="8">
    <source>
        <dbReference type="SAM" id="MobiDB-lite"/>
    </source>
</evidence>
<comment type="function">
    <text evidence="1">May be involved in a process influencing telomere capping.</text>
</comment>
<comment type="subcellular location">
    <subcellularLocation>
        <location evidence="3">Cytoplasm</location>
    </subcellularLocation>
    <subcellularLocation>
        <location evidence="2">Nucleus</location>
    </subcellularLocation>
</comment>
<reference evidence="10" key="1">
    <citation type="submission" date="2022-07" db="EMBL/GenBank/DDBJ databases">
        <title>Fungi with potential for degradation of polypropylene.</title>
        <authorList>
            <person name="Gostincar C."/>
        </authorList>
    </citation>
    <scope>NUCLEOTIDE SEQUENCE</scope>
    <source>
        <strain evidence="10">EXF-13308</strain>
    </source>
</reference>
<evidence type="ECO:0000256" key="2">
    <source>
        <dbReference type="ARBA" id="ARBA00004123"/>
    </source>
</evidence>
<evidence type="ECO:0000313" key="11">
    <source>
        <dbReference type="Proteomes" id="UP001174694"/>
    </source>
</evidence>
<dbReference type="EMBL" id="JANBVO010000001">
    <property type="protein sequence ID" value="KAJ9157392.1"/>
    <property type="molecule type" value="Genomic_DNA"/>
</dbReference>
<dbReference type="PANTHER" id="PTHR41391:SF1">
    <property type="entry name" value="RESTRICTION OF TELOMERE CAPPING PROTEIN 4"/>
    <property type="match status" value="1"/>
</dbReference>
<dbReference type="GO" id="GO:0005634">
    <property type="term" value="C:nucleus"/>
    <property type="evidence" value="ECO:0007669"/>
    <property type="project" value="UniProtKB-SubCell"/>
</dbReference>
<organism evidence="10 11">
    <name type="scientific">Pleurostoma richardsiae</name>
    <dbReference type="NCBI Taxonomy" id="41990"/>
    <lineage>
        <taxon>Eukaryota</taxon>
        <taxon>Fungi</taxon>
        <taxon>Dikarya</taxon>
        <taxon>Ascomycota</taxon>
        <taxon>Pezizomycotina</taxon>
        <taxon>Sordariomycetes</taxon>
        <taxon>Sordariomycetidae</taxon>
        <taxon>Calosphaeriales</taxon>
        <taxon>Pleurostomataceae</taxon>
        <taxon>Pleurostoma</taxon>
    </lineage>
</organism>
<dbReference type="InterPro" id="IPR028094">
    <property type="entry name" value="RTC4_C"/>
</dbReference>
<evidence type="ECO:0000313" key="10">
    <source>
        <dbReference type="EMBL" id="KAJ9157392.1"/>
    </source>
</evidence>
<keyword evidence="11" id="KW-1185">Reference proteome</keyword>
<keyword evidence="7" id="KW-0539">Nucleus</keyword>
<dbReference type="AlphaFoldDB" id="A0AA38SF78"/>
<proteinExistence type="inferred from homology"/>
<comment type="similarity">
    <text evidence="4">Belongs to the RTC4 family.</text>
</comment>
<name>A0AA38SF78_9PEZI</name>
<accession>A0AA38SF78</accession>
<gene>
    <name evidence="10" type="ORF">NKR23_g573</name>
</gene>
<feature type="compositionally biased region" description="Basic and acidic residues" evidence="8">
    <location>
        <begin position="172"/>
        <end position="184"/>
    </location>
</feature>
<evidence type="ECO:0000256" key="3">
    <source>
        <dbReference type="ARBA" id="ARBA00004496"/>
    </source>
</evidence>
<dbReference type="GO" id="GO:0005737">
    <property type="term" value="C:cytoplasm"/>
    <property type="evidence" value="ECO:0007669"/>
    <property type="project" value="UniProtKB-SubCell"/>
</dbReference>